<dbReference type="PANTHER" id="PTHR47967:SF128">
    <property type="entry name" value="ASPARTIC PROTEINASE CDR1-LIKE"/>
    <property type="match status" value="1"/>
</dbReference>
<gene>
    <name evidence="6" type="primary">LOC104604067</name>
</gene>
<dbReference type="eggNOG" id="KOG1339">
    <property type="taxonomic scope" value="Eukaryota"/>
</dbReference>
<dbReference type="InterPro" id="IPR033121">
    <property type="entry name" value="PEPTIDASE_A1"/>
</dbReference>
<dbReference type="Proteomes" id="UP000189703">
    <property type="component" value="Unplaced"/>
</dbReference>
<dbReference type="PROSITE" id="PS51767">
    <property type="entry name" value="PEPTIDASE_A1"/>
    <property type="match status" value="1"/>
</dbReference>
<dbReference type="InterPro" id="IPR021109">
    <property type="entry name" value="Peptidase_aspartic_dom_sf"/>
</dbReference>
<evidence type="ECO:0000256" key="1">
    <source>
        <dbReference type="ARBA" id="ARBA00004613"/>
    </source>
</evidence>
<sequence length="196" mass="21946">MVHSSNSVSTPLVSKEPTTFYYLNLEGLSVNSNKFVQIQTHGNIVIDSGTTYTILSSHLYNQLESTLSNVTVDLTRAEDLTRTFRLCYEDKPFARLPNITFHFTGADLILGPHNTFIEFNGLACLAILPSKDDFSIFGNVAQRNFLVTYDLEERKVSFASTRCSSTSYYSDGVLHLHPSTLLLLLSLSMYKLLITS</sequence>
<dbReference type="Pfam" id="PF14541">
    <property type="entry name" value="TAXi_C"/>
    <property type="match status" value="1"/>
</dbReference>
<dbReference type="GO" id="GO:0005576">
    <property type="term" value="C:extracellular region"/>
    <property type="evidence" value="ECO:0000318"/>
    <property type="project" value="GO_Central"/>
</dbReference>
<dbReference type="FunFam" id="2.40.70.10:FF:000050">
    <property type="entry name" value="Aspartic proteinase CDR1"/>
    <property type="match status" value="1"/>
</dbReference>
<reference evidence="6" key="1">
    <citation type="submission" date="2025-08" db="UniProtKB">
        <authorList>
            <consortium name="RefSeq"/>
        </authorList>
    </citation>
    <scope>IDENTIFICATION</scope>
</reference>
<dbReference type="InterPro" id="IPR001969">
    <property type="entry name" value="Aspartic_peptidase_AS"/>
</dbReference>
<dbReference type="GeneID" id="104604067"/>
<dbReference type="AlphaFoldDB" id="A0A1U8AG65"/>
<dbReference type="InterPro" id="IPR032799">
    <property type="entry name" value="TAXi_C"/>
</dbReference>
<dbReference type="PROSITE" id="PS00141">
    <property type="entry name" value="ASP_PROTEASE"/>
    <property type="match status" value="1"/>
</dbReference>
<dbReference type="Gene3D" id="2.40.70.10">
    <property type="entry name" value="Acid Proteases"/>
    <property type="match status" value="1"/>
</dbReference>
<dbReference type="SUPFAM" id="SSF50630">
    <property type="entry name" value="Acid proteases"/>
    <property type="match status" value="1"/>
</dbReference>
<evidence type="ECO:0000256" key="4">
    <source>
        <dbReference type="ARBA" id="ARBA00022801"/>
    </source>
</evidence>
<name>A0A1U8AG65_NELNU</name>
<organism evidence="5 6">
    <name type="scientific">Nelumbo nucifera</name>
    <name type="common">Sacred lotus</name>
    <dbReference type="NCBI Taxonomy" id="4432"/>
    <lineage>
        <taxon>Eukaryota</taxon>
        <taxon>Viridiplantae</taxon>
        <taxon>Streptophyta</taxon>
        <taxon>Embryophyta</taxon>
        <taxon>Tracheophyta</taxon>
        <taxon>Spermatophyta</taxon>
        <taxon>Magnoliopsida</taxon>
        <taxon>Proteales</taxon>
        <taxon>Nelumbonaceae</taxon>
        <taxon>Nelumbo</taxon>
    </lineage>
</organism>
<evidence type="ECO:0000256" key="2">
    <source>
        <dbReference type="ARBA" id="ARBA00022525"/>
    </source>
</evidence>
<dbReference type="GO" id="GO:0006508">
    <property type="term" value="P:proteolysis"/>
    <property type="evidence" value="ECO:0007669"/>
    <property type="project" value="UniProtKB-KW"/>
</dbReference>
<dbReference type="RefSeq" id="XP_010266601.1">
    <property type="nucleotide sequence ID" value="XM_010268299.1"/>
</dbReference>
<keyword evidence="5" id="KW-1185">Reference proteome</keyword>
<dbReference type="InterPro" id="IPR051708">
    <property type="entry name" value="Plant_Aspart_Prot_A1"/>
</dbReference>
<protein>
    <submittedName>
        <fullName evidence="6">Probable aspartic protease At2g35615</fullName>
    </submittedName>
</protein>
<accession>A0A1U8AG65</accession>
<dbReference type="KEGG" id="nnu:104604067"/>
<dbReference type="PANTHER" id="PTHR47967">
    <property type="entry name" value="OS07G0603500 PROTEIN-RELATED"/>
    <property type="match status" value="1"/>
</dbReference>
<evidence type="ECO:0000313" key="5">
    <source>
        <dbReference type="Proteomes" id="UP000189703"/>
    </source>
</evidence>
<dbReference type="GO" id="GO:0004190">
    <property type="term" value="F:aspartic-type endopeptidase activity"/>
    <property type="evidence" value="ECO:0000318"/>
    <property type="project" value="GO_Central"/>
</dbReference>
<keyword evidence="4" id="KW-0378">Hydrolase</keyword>
<dbReference type="OMA" id="CKFEDIA"/>
<evidence type="ECO:0000256" key="3">
    <source>
        <dbReference type="ARBA" id="ARBA00022670"/>
    </source>
</evidence>
<keyword evidence="3 6" id="KW-0645">Protease</keyword>
<comment type="subcellular location">
    <subcellularLocation>
        <location evidence="1">Secreted</location>
    </subcellularLocation>
</comment>
<evidence type="ECO:0000313" key="6">
    <source>
        <dbReference type="RefSeq" id="XP_010266601.1"/>
    </source>
</evidence>
<proteinExistence type="predicted"/>
<keyword evidence="2" id="KW-0964">Secreted</keyword>
<dbReference type="OrthoDB" id="1434161at2759"/>